<dbReference type="RefSeq" id="WP_245082070.1">
    <property type="nucleotide sequence ID" value="NZ_BSOP01000011.1"/>
</dbReference>
<sequence length="351" mass="37984">MEFTRRTFMATAGIALAAPAVLKSTIARAQDAVTLRLHHFLPPAANVHQHLLMPWAKMLADESDGKLTVEIFPAMQLGGKPPQLYDQAVNGVVDIVWTLPGNTPGRFPSTEVFELPFVAAQKASVNAPACEEYSQAHVVPGVTDTKILCFWAHDHGLIHSNAEIRTKEDLAGLKLRNPTRLAGEALGALGATPVGMPIPQIPEALAQRAIDGCVVPWEVVPSLKIDELTSYHLEIPGTPTLYTATFFLAMNKARYEGLAPELREILDRNSGLAFANAAGEMWDRVGAEVRAKVEAGGKNKVTTISEEEKARWVEATAPVRDTWVADMKAKGLDGEALLKAAQDAIQKYAKA</sequence>
<keyword evidence="1 2" id="KW-0732">Signal</keyword>
<dbReference type="NCBIfam" id="NF037995">
    <property type="entry name" value="TRAP_S1"/>
    <property type="match status" value="1"/>
</dbReference>
<organism evidence="3 4">
    <name type="scientific">Shinella yambaruensis</name>
    <dbReference type="NCBI Taxonomy" id="415996"/>
    <lineage>
        <taxon>Bacteria</taxon>
        <taxon>Pseudomonadati</taxon>
        <taxon>Pseudomonadota</taxon>
        <taxon>Alphaproteobacteria</taxon>
        <taxon>Hyphomicrobiales</taxon>
        <taxon>Rhizobiaceae</taxon>
        <taxon>Shinella</taxon>
    </lineage>
</organism>
<dbReference type="InterPro" id="IPR018389">
    <property type="entry name" value="DctP_fam"/>
</dbReference>
<feature type="chain" id="PRO_5045907274" evidence="2">
    <location>
        <begin position="30"/>
        <end position="351"/>
    </location>
</feature>
<feature type="signal peptide" evidence="2">
    <location>
        <begin position="1"/>
        <end position="29"/>
    </location>
</feature>
<dbReference type="Proteomes" id="UP001156702">
    <property type="component" value="Unassembled WGS sequence"/>
</dbReference>
<dbReference type="CDD" id="cd13665">
    <property type="entry name" value="PBP2_TRAP_Dctp3_4"/>
    <property type="match status" value="1"/>
</dbReference>
<dbReference type="PANTHER" id="PTHR33376:SF15">
    <property type="entry name" value="BLL6794 PROTEIN"/>
    <property type="match status" value="1"/>
</dbReference>
<name>A0ABQ5ZEC4_9HYPH</name>
<evidence type="ECO:0000256" key="1">
    <source>
        <dbReference type="ARBA" id="ARBA00022729"/>
    </source>
</evidence>
<evidence type="ECO:0000313" key="3">
    <source>
        <dbReference type="EMBL" id="GLR50119.1"/>
    </source>
</evidence>
<dbReference type="Pfam" id="PF03480">
    <property type="entry name" value="DctP"/>
    <property type="match status" value="1"/>
</dbReference>
<dbReference type="Gene3D" id="3.40.190.170">
    <property type="entry name" value="Bacterial extracellular solute-binding protein, family 7"/>
    <property type="match status" value="1"/>
</dbReference>
<evidence type="ECO:0000256" key="2">
    <source>
        <dbReference type="SAM" id="SignalP"/>
    </source>
</evidence>
<dbReference type="PROSITE" id="PS51318">
    <property type="entry name" value="TAT"/>
    <property type="match status" value="1"/>
</dbReference>
<keyword evidence="4" id="KW-1185">Reference proteome</keyword>
<protein>
    <submittedName>
        <fullName evidence="3">C4-dicarboxylate ABC transporter</fullName>
    </submittedName>
</protein>
<gene>
    <name evidence="3" type="ORF">GCM10007923_13240</name>
</gene>
<dbReference type="InterPro" id="IPR038404">
    <property type="entry name" value="TRAP_DctP_sf"/>
</dbReference>
<comment type="caution">
    <text evidence="3">The sequence shown here is derived from an EMBL/GenBank/DDBJ whole genome shotgun (WGS) entry which is preliminary data.</text>
</comment>
<reference evidence="4" key="1">
    <citation type="journal article" date="2019" name="Int. J. Syst. Evol. Microbiol.">
        <title>The Global Catalogue of Microorganisms (GCM) 10K type strain sequencing project: providing services to taxonomists for standard genome sequencing and annotation.</title>
        <authorList>
            <consortium name="The Broad Institute Genomics Platform"/>
            <consortium name="The Broad Institute Genome Sequencing Center for Infectious Disease"/>
            <person name="Wu L."/>
            <person name="Ma J."/>
        </authorList>
    </citation>
    <scope>NUCLEOTIDE SEQUENCE [LARGE SCALE GENOMIC DNA]</scope>
    <source>
        <strain evidence="4">NBRC 102122</strain>
    </source>
</reference>
<dbReference type="EMBL" id="BSOP01000011">
    <property type="protein sequence ID" value="GLR50119.1"/>
    <property type="molecule type" value="Genomic_DNA"/>
</dbReference>
<dbReference type="PANTHER" id="PTHR33376">
    <property type="match status" value="1"/>
</dbReference>
<proteinExistence type="predicted"/>
<dbReference type="InterPro" id="IPR006311">
    <property type="entry name" value="TAT_signal"/>
</dbReference>
<evidence type="ECO:0000313" key="4">
    <source>
        <dbReference type="Proteomes" id="UP001156702"/>
    </source>
</evidence>
<accession>A0ABQ5ZEC4</accession>